<dbReference type="Pfam" id="PF06764">
    <property type="entry name" value="DUF1223"/>
    <property type="match status" value="1"/>
</dbReference>
<comment type="caution">
    <text evidence="1">The sequence shown here is derived from an EMBL/GenBank/DDBJ whole genome shotgun (WGS) entry which is preliminary data.</text>
</comment>
<protein>
    <submittedName>
        <fullName evidence="1">DUF1223 domain-containing protein</fullName>
    </submittedName>
</protein>
<gene>
    <name evidence="1" type="ORF">ISN26_03760</name>
</gene>
<dbReference type="AlphaFoldDB" id="A0A930Y1B7"/>
<dbReference type="Proteomes" id="UP000604381">
    <property type="component" value="Unassembled WGS sequence"/>
</dbReference>
<proteinExistence type="predicted"/>
<dbReference type="InterPro" id="IPR036249">
    <property type="entry name" value="Thioredoxin-like_sf"/>
</dbReference>
<dbReference type="SUPFAM" id="SSF52833">
    <property type="entry name" value="Thioredoxin-like"/>
    <property type="match status" value="1"/>
</dbReference>
<keyword evidence="2" id="KW-1185">Reference proteome</keyword>
<dbReference type="PANTHER" id="PTHR36057:SF1">
    <property type="entry name" value="LIPOPROTEIN LIPID ATTACHMENT SITE-LIKE PROTEIN, PUTATIVE (DUF1223)-RELATED"/>
    <property type="match status" value="1"/>
</dbReference>
<accession>A0A930Y1B7</accession>
<evidence type="ECO:0000313" key="2">
    <source>
        <dbReference type="Proteomes" id="UP000604381"/>
    </source>
</evidence>
<organism evidence="1 2">
    <name type="scientific">Candidatus Amphirhobacter heronislandensis</name>
    <dbReference type="NCBI Taxonomy" id="1732024"/>
    <lineage>
        <taxon>Bacteria</taxon>
        <taxon>Pseudomonadati</taxon>
        <taxon>Pseudomonadota</taxon>
        <taxon>Gammaproteobacteria</taxon>
        <taxon>Candidatus Tethybacterales</taxon>
        <taxon>Candidatus Tethybacteraceae</taxon>
        <taxon>Candidatus Amphirhobacter</taxon>
    </lineage>
</organism>
<sequence length="249" mass="26306">MASVKLARMGILRFLLPVPALLLLAPLAAAEPKVLLELFTSQGCYSCPPAEDLLAERYLGRDDVLALELHVDYWDDLVYWGSSWEDPWSSPAYSRRQRAYAFRSGVFTPQMVVQGASSASGTSRRRIDAAIADAQAVPVAATVSMRPRAGGGWTAEARGGLDAAGPVEALRVVYLKETETAIAGGENKGKILRNHNVVTVLERAGALAGVLSLELPPPPPGHGCAVILQRAGQGPVLGAWTCPPAAAGD</sequence>
<dbReference type="EMBL" id="JADHEI010000033">
    <property type="protein sequence ID" value="MBF2735190.1"/>
    <property type="molecule type" value="Genomic_DNA"/>
</dbReference>
<dbReference type="PANTHER" id="PTHR36057">
    <property type="match status" value="1"/>
</dbReference>
<name>A0A930Y1B7_9GAMM</name>
<dbReference type="InterPro" id="IPR010634">
    <property type="entry name" value="DUF1223"/>
</dbReference>
<evidence type="ECO:0000313" key="1">
    <source>
        <dbReference type="EMBL" id="MBF2735190.1"/>
    </source>
</evidence>
<reference evidence="1" key="1">
    <citation type="submission" date="2020-10" db="EMBL/GenBank/DDBJ databases">
        <title>An improved Amphimedon queenslandica hologenome assembly reveals how three proteobacterial symbionts can extend the metabolic phenotypic of their marine sponge host.</title>
        <authorList>
            <person name="Degnan B."/>
            <person name="Degnan S."/>
            <person name="Xiang X."/>
        </authorList>
    </citation>
    <scope>NUCLEOTIDE SEQUENCE</scope>
    <source>
        <strain evidence="1">AqS2</strain>
    </source>
</reference>